<sequence length="99" mass="11396">MIEHAGADFDIAWKLSMQIFQGEDVPEEIGEQDEEYLRIKEERVRANLPADSPAVLRSRRKVIQHAKSAAFMITKPCIHDQDLSEEIMCLYPELSIQQP</sequence>
<protein>
    <submittedName>
        <fullName evidence="1">Uncharacterized protein</fullName>
    </submittedName>
</protein>
<reference evidence="1" key="1">
    <citation type="submission" date="2022-11" db="EMBL/GenBank/DDBJ databases">
        <authorList>
            <person name="Petersen C."/>
        </authorList>
    </citation>
    <scope>NUCLEOTIDE SEQUENCE</scope>
    <source>
        <strain evidence="1">IBT 26290</strain>
    </source>
</reference>
<evidence type="ECO:0000313" key="1">
    <source>
        <dbReference type="EMBL" id="KAJ5168523.1"/>
    </source>
</evidence>
<dbReference type="GeneID" id="81425418"/>
<dbReference type="EMBL" id="JAPQKN010000002">
    <property type="protein sequence ID" value="KAJ5168523.1"/>
    <property type="molecule type" value="Genomic_DNA"/>
</dbReference>
<keyword evidence="2" id="KW-1185">Reference proteome</keyword>
<proteinExistence type="predicted"/>
<organism evidence="1 2">
    <name type="scientific">Penicillium canariense</name>
    <dbReference type="NCBI Taxonomy" id="189055"/>
    <lineage>
        <taxon>Eukaryota</taxon>
        <taxon>Fungi</taxon>
        <taxon>Dikarya</taxon>
        <taxon>Ascomycota</taxon>
        <taxon>Pezizomycotina</taxon>
        <taxon>Eurotiomycetes</taxon>
        <taxon>Eurotiomycetidae</taxon>
        <taxon>Eurotiales</taxon>
        <taxon>Aspergillaceae</taxon>
        <taxon>Penicillium</taxon>
    </lineage>
</organism>
<comment type="caution">
    <text evidence="1">The sequence shown here is derived from an EMBL/GenBank/DDBJ whole genome shotgun (WGS) entry which is preliminary data.</text>
</comment>
<dbReference type="OrthoDB" id="439046at2759"/>
<dbReference type="Proteomes" id="UP001149163">
    <property type="component" value="Unassembled WGS sequence"/>
</dbReference>
<gene>
    <name evidence="1" type="ORF">N7482_004117</name>
</gene>
<dbReference type="RefSeq" id="XP_056544984.1">
    <property type="nucleotide sequence ID" value="XM_056686242.1"/>
</dbReference>
<evidence type="ECO:0000313" key="2">
    <source>
        <dbReference type="Proteomes" id="UP001149163"/>
    </source>
</evidence>
<reference evidence="1" key="2">
    <citation type="journal article" date="2023" name="IMA Fungus">
        <title>Comparative genomic study of the Penicillium genus elucidates a diverse pangenome and 15 lateral gene transfer events.</title>
        <authorList>
            <person name="Petersen C."/>
            <person name="Sorensen T."/>
            <person name="Nielsen M.R."/>
            <person name="Sondergaard T.E."/>
            <person name="Sorensen J.L."/>
            <person name="Fitzpatrick D.A."/>
            <person name="Frisvad J.C."/>
            <person name="Nielsen K.L."/>
        </authorList>
    </citation>
    <scope>NUCLEOTIDE SEQUENCE</scope>
    <source>
        <strain evidence="1">IBT 26290</strain>
    </source>
</reference>
<accession>A0A9W9I850</accession>
<name>A0A9W9I850_9EURO</name>
<dbReference type="AlphaFoldDB" id="A0A9W9I850"/>